<accession>R4V3C4</accession>
<evidence type="ECO:0000256" key="1">
    <source>
        <dbReference type="SAM" id="MobiDB-lite"/>
    </source>
</evidence>
<feature type="non-terminal residue" evidence="2">
    <location>
        <position position="291"/>
    </location>
</feature>
<reference evidence="2" key="1">
    <citation type="submission" date="2013-02" db="EMBL/GenBank/DDBJ databases">
        <title>Immune-Related transcriptome of Coptotermes formosanus Shiraki workers: the defense mechanism.</title>
        <authorList>
            <person name="Hussain A."/>
            <person name="Li Y.F."/>
            <person name="Wen S.Y."/>
        </authorList>
    </citation>
    <scope>NUCLEOTIDE SEQUENCE</scope>
</reference>
<organism evidence="2">
    <name type="scientific">Coptotermes formosanus</name>
    <name type="common">Formosan subterranean termite</name>
    <dbReference type="NCBI Taxonomy" id="36987"/>
    <lineage>
        <taxon>Eukaryota</taxon>
        <taxon>Metazoa</taxon>
        <taxon>Ecdysozoa</taxon>
        <taxon>Arthropoda</taxon>
        <taxon>Hexapoda</taxon>
        <taxon>Insecta</taxon>
        <taxon>Pterygota</taxon>
        <taxon>Neoptera</taxon>
        <taxon>Polyneoptera</taxon>
        <taxon>Dictyoptera</taxon>
        <taxon>Blattodea</taxon>
        <taxon>Blattoidea</taxon>
        <taxon>Termitoidae</taxon>
        <taxon>Rhinotermitidae</taxon>
        <taxon>Coptotermes</taxon>
    </lineage>
</organism>
<protein>
    <submittedName>
        <fullName evidence="2">Uncharacterized protein</fullName>
    </submittedName>
</protein>
<proteinExistence type="evidence at transcript level"/>
<name>R4V3C4_COPFO</name>
<dbReference type="EMBL" id="KC632474">
    <property type="protein sequence ID" value="AGM32288.1"/>
    <property type="molecule type" value="mRNA"/>
</dbReference>
<sequence>MTGTLGSIDWDHPTQPPPSSLLSVQTQANQHVGQSPLDVFQEEIDSIKRLYDQTLKEIQMKATPNQKEVEQNMDQMKQQIPVTFTKILDQTKKIESLLFSQKLEQTITIPRKIKQFEEGFIGFKQDFEVSVSKMKKLIAATNRKLQKQREIKAIASDFNSRLQVTLPNPDELLQQIIDQGDQIGSREYSTMLSESEEIANLMLEIEKILHLFDDEIQTYSSQTLFNVEENSLYLKKVLDEQQNRLTNRIQFEREEINKLSVLQGEAFENVMFHVRSFDPDEKKEEEEQMKM</sequence>
<feature type="region of interest" description="Disordered" evidence="1">
    <location>
        <begin position="1"/>
        <end position="22"/>
    </location>
</feature>
<dbReference type="AlphaFoldDB" id="R4V3C4"/>
<evidence type="ECO:0000313" key="2">
    <source>
        <dbReference type="EMBL" id="AGM32288.1"/>
    </source>
</evidence>